<feature type="signal peptide" evidence="1">
    <location>
        <begin position="1"/>
        <end position="24"/>
    </location>
</feature>
<organism evidence="2 3">
    <name type="scientific">Roseovarius tolerans</name>
    <dbReference type="NCBI Taxonomy" id="74031"/>
    <lineage>
        <taxon>Bacteria</taxon>
        <taxon>Pseudomonadati</taxon>
        <taxon>Pseudomonadota</taxon>
        <taxon>Alphaproteobacteria</taxon>
        <taxon>Rhodobacterales</taxon>
        <taxon>Roseobacteraceae</taxon>
        <taxon>Roseovarius</taxon>
    </lineage>
</organism>
<feature type="chain" id="PRO_5005563282" description="Surface antigen domain-containing protein" evidence="1">
    <location>
        <begin position="25"/>
        <end position="121"/>
    </location>
</feature>
<name>A0A0L6CUA6_9RHOB</name>
<protein>
    <recommendedName>
        <fullName evidence="4">Surface antigen domain-containing protein</fullName>
    </recommendedName>
</protein>
<dbReference type="RefSeq" id="WP_050663007.1">
    <property type="nucleotide sequence ID" value="NZ_CP118494.1"/>
</dbReference>
<keyword evidence="1" id="KW-0732">Signal</keyword>
<dbReference type="OrthoDB" id="7860125at2"/>
<dbReference type="AlphaFoldDB" id="A0A0L6CUA6"/>
<dbReference type="Proteomes" id="UP000037046">
    <property type="component" value="Unassembled WGS sequence"/>
</dbReference>
<dbReference type="PATRIC" id="fig|74031.6.peg.2163"/>
<evidence type="ECO:0000313" key="3">
    <source>
        <dbReference type="Proteomes" id="UP000037046"/>
    </source>
</evidence>
<evidence type="ECO:0000256" key="1">
    <source>
        <dbReference type="SAM" id="SignalP"/>
    </source>
</evidence>
<dbReference type="EMBL" id="LGVV01000026">
    <property type="protein sequence ID" value="KNX41342.1"/>
    <property type="molecule type" value="Genomic_DNA"/>
</dbReference>
<evidence type="ECO:0008006" key="4">
    <source>
        <dbReference type="Google" id="ProtNLM"/>
    </source>
</evidence>
<proteinExistence type="predicted"/>
<keyword evidence="3" id="KW-1185">Reference proteome</keyword>
<accession>A0A0L6CUA6</accession>
<evidence type="ECO:0000313" key="2">
    <source>
        <dbReference type="EMBL" id="KNX41342.1"/>
    </source>
</evidence>
<reference evidence="3" key="1">
    <citation type="submission" date="2015-07" db="EMBL/GenBank/DDBJ databases">
        <title>Draft Genome Sequence of Roseovarius tolerans EL-164, a producer of N-Acylated Alanine Methyl Esters (NAMEs).</title>
        <authorList>
            <person name="Voget S."/>
            <person name="Bruns H."/>
            <person name="Wagner-Doebler I."/>
            <person name="Schulz S."/>
            <person name="Daniel R."/>
        </authorList>
    </citation>
    <scope>NUCLEOTIDE SEQUENCE [LARGE SCALE GENOMIC DNA]</scope>
    <source>
        <strain evidence="3">EL-164</strain>
    </source>
</reference>
<sequence>MRAKILLSAALLALPLMGSGEAQARSLGKILYDSGLSQSDLSAMEKAGSQLVEPLGQTGDARRWSNPASRSKGAVTLGRIDGNCAELVHRVSTVKRPEPATFRTWRCRTADGGWRVSPGPE</sequence>
<gene>
    <name evidence="2" type="ORF">ROTO_21210</name>
</gene>
<comment type="caution">
    <text evidence="2">The sequence shown here is derived from an EMBL/GenBank/DDBJ whole genome shotgun (WGS) entry which is preliminary data.</text>
</comment>
<dbReference type="STRING" id="74031.SAMN04488077_104225"/>